<keyword evidence="2" id="KW-0106">Calcium</keyword>
<feature type="transmembrane region" description="Helical" evidence="2">
    <location>
        <begin position="322"/>
        <end position="339"/>
    </location>
</feature>
<dbReference type="Pfam" id="PF03803">
    <property type="entry name" value="Scramblase"/>
    <property type="match status" value="1"/>
</dbReference>
<keyword evidence="2" id="KW-1133">Transmembrane helix</keyword>
<evidence type="ECO:0000256" key="3">
    <source>
        <dbReference type="SAM" id="MobiDB-lite"/>
    </source>
</evidence>
<feature type="region of interest" description="Disordered" evidence="3">
    <location>
        <begin position="1"/>
        <end position="51"/>
    </location>
</feature>
<dbReference type="Proteomes" id="UP000013456">
    <property type="component" value="Chromosome 2"/>
</dbReference>
<evidence type="ECO:0000313" key="4">
    <source>
        <dbReference type="EMBL" id="EHH16697.1"/>
    </source>
</evidence>
<dbReference type="PANTHER" id="PTHR23248:SF28">
    <property type="entry name" value="PHOSPHOLIPID SCRAMBLASE 4"/>
    <property type="match status" value="1"/>
</dbReference>
<organism evidence="4">
    <name type="scientific">Macaca mulatta</name>
    <name type="common">Rhesus macaque</name>
    <dbReference type="NCBI Taxonomy" id="9544"/>
    <lineage>
        <taxon>Eukaryota</taxon>
        <taxon>Metazoa</taxon>
        <taxon>Chordata</taxon>
        <taxon>Craniata</taxon>
        <taxon>Vertebrata</taxon>
        <taxon>Euteleostomi</taxon>
        <taxon>Mammalia</taxon>
        <taxon>Eutheria</taxon>
        <taxon>Euarchontoglires</taxon>
        <taxon>Primates</taxon>
        <taxon>Haplorrhini</taxon>
        <taxon>Catarrhini</taxon>
        <taxon>Cercopithecidae</taxon>
        <taxon>Cercopithecinae</taxon>
        <taxon>Macaca</taxon>
    </lineage>
</organism>
<gene>
    <name evidence="4" type="ORF">EGK_12026</name>
</gene>
<keyword evidence="2" id="KW-0812">Transmembrane</keyword>
<name>G7MJK5_MACMU</name>
<comment type="cofactor">
    <cofactor evidence="2">
        <name>Ca(2+)</name>
        <dbReference type="ChEBI" id="CHEBI:29108"/>
    </cofactor>
</comment>
<dbReference type="InterPro" id="IPR005552">
    <property type="entry name" value="Scramblase"/>
</dbReference>
<sequence length="352" mass="39511">MEGVVPTAPEQPAGEMESQTKPPDPRSDAPPEYNSHFVPGPPGTAVPPPAGYPGGLPMGYYSPQQPSTFPLYQPVGGTHPVQYQPGKYPVPNQPVPITWMPGPTPMANCPPGLEYLVQVLHENTNYFLMKCDHRDPIQREKKQNRVNKVMTRFETNNRYDIKNNSDQMVYIVTEDTDDFTRNAYRTLRPFILRVTDCMGREIMTMQRPFRCTCCCFCCPSARQELEVQCPPGITIGFVAEHWNLCRAVYSIQNEKKENVMRVRGPCSTYGCGSDSVFEVKSLDGVSNIGSIIRKWNGLLSAMADADHFDIHFPLDLDVKMKAMIFGACFLIVSLLFLSYPERIVLSDGEEAV</sequence>
<comment type="similarity">
    <text evidence="1 2">Belongs to the phospholipid scramblase family.</text>
</comment>
<dbReference type="EMBL" id="CM001254">
    <property type="protein sequence ID" value="EHH16697.1"/>
    <property type="molecule type" value="Genomic_DNA"/>
</dbReference>
<reference evidence="4" key="1">
    <citation type="journal article" date="2011" name="Nat. Biotechnol.">
        <title>Genome sequencing and comparison of two nonhuman primate animal models, the cynomolgus and Chinese rhesus macaques.</title>
        <authorList>
            <person name="Yan G."/>
            <person name="Zhang G."/>
            <person name="Fang X."/>
            <person name="Zhang Y."/>
            <person name="Li C."/>
            <person name="Ling F."/>
            <person name="Cooper D.N."/>
            <person name="Li Q."/>
            <person name="Li Y."/>
            <person name="van Gool A.J."/>
            <person name="Du H."/>
            <person name="Chen J."/>
            <person name="Chen R."/>
            <person name="Zhang P."/>
            <person name="Huang Z."/>
            <person name="Thompson J.R."/>
            <person name="Meng Y."/>
            <person name="Bai Y."/>
            <person name="Wang J."/>
            <person name="Zhuo M."/>
            <person name="Wang T."/>
            <person name="Huang Y."/>
            <person name="Wei L."/>
            <person name="Li J."/>
            <person name="Wang Z."/>
            <person name="Hu H."/>
            <person name="Yang P."/>
            <person name="Le L."/>
            <person name="Stenson P.D."/>
            <person name="Li B."/>
            <person name="Liu X."/>
            <person name="Ball E.V."/>
            <person name="An N."/>
            <person name="Huang Q."/>
            <person name="Zhang Y."/>
            <person name="Fan W."/>
            <person name="Zhang X."/>
            <person name="Li Y."/>
            <person name="Wang W."/>
            <person name="Katze M.G."/>
            <person name="Su B."/>
            <person name="Nielsen R."/>
            <person name="Yang H."/>
            <person name="Wang J."/>
            <person name="Wang X."/>
            <person name="Wang J."/>
        </authorList>
    </citation>
    <scope>NUCLEOTIDE SEQUENCE [LARGE SCALE GENOMIC DNA]</scope>
    <source>
        <strain evidence="4">CR-5</strain>
    </source>
</reference>
<accession>G7MJK5</accession>
<evidence type="ECO:0000256" key="2">
    <source>
        <dbReference type="RuleBase" id="RU363116"/>
    </source>
</evidence>
<keyword evidence="2" id="KW-0449">Lipoprotein</keyword>
<protein>
    <recommendedName>
        <fullName evidence="2">Phospholipid scramblase</fullName>
    </recommendedName>
</protein>
<evidence type="ECO:0000256" key="1">
    <source>
        <dbReference type="ARBA" id="ARBA00005350"/>
    </source>
</evidence>
<comment type="function">
    <text evidence="2">May mediate accelerated ATP-independent bidirectional transbilayer migration of phospholipids upon binding calcium ions that results in a loss of phospholipid asymmetry in the plasma membrane.</text>
</comment>
<dbReference type="AlphaFoldDB" id="G7MJK5"/>
<keyword evidence="2" id="KW-0472">Membrane</keyword>
<feature type="compositionally biased region" description="Pro residues" evidence="3">
    <location>
        <begin position="39"/>
        <end position="51"/>
    </location>
</feature>
<keyword evidence="2" id="KW-0564">Palmitate</keyword>
<dbReference type="PANTHER" id="PTHR23248">
    <property type="entry name" value="PHOSPHOLIPID SCRAMBLASE-RELATED"/>
    <property type="match status" value="1"/>
</dbReference>
<dbReference type="GO" id="GO:0017128">
    <property type="term" value="F:phospholipid scramblase activity"/>
    <property type="evidence" value="ECO:0007669"/>
    <property type="project" value="InterPro"/>
</dbReference>
<proteinExistence type="inferred from homology"/>